<keyword evidence="1" id="KW-0645">Protease</keyword>
<name>A0ABR8XYF9_9BACL</name>
<dbReference type="Proteomes" id="UP000619101">
    <property type="component" value="Unassembled WGS sequence"/>
</dbReference>
<dbReference type="GO" id="GO:0004177">
    <property type="term" value="F:aminopeptidase activity"/>
    <property type="evidence" value="ECO:0007669"/>
    <property type="project" value="UniProtKB-KW"/>
</dbReference>
<gene>
    <name evidence="1" type="ORF">H9635_09570</name>
</gene>
<reference evidence="1 2" key="1">
    <citation type="submission" date="2020-08" db="EMBL/GenBank/DDBJ databases">
        <title>A Genomic Blueprint of the Chicken Gut Microbiome.</title>
        <authorList>
            <person name="Gilroy R."/>
            <person name="Ravi A."/>
            <person name="Getino M."/>
            <person name="Pursley I."/>
            <person name="Horton D.L."/>
            <person name="Alikhan N.-F."/>
            <person name="Baker D."/>
            <person name="Gharbi K."/>
            <person name="Hall N."/>
            <person name="Watson M."/>
            <person name="Adriaenssens E.M."/>
            <person name="Foster-Nyarko E."/>
            <person name="Jarju S."/>
            <person name="Secka A."/>
            <person name="Antonio M."/>
            <person name="Oren A."/>
            <person name="Chaudhuri R."/>
            <person name="La Ragione R.M."/>
            <person name="Hildebrand F."/>
            <person name="Pallen M.J."/>
        </authorList>
    </citation>
    <scope>NUCLEOTIDE SEQUENCE [LARGE SCALE GENOMIC DNA]</scope>
    <source>
        <strain evidence="1 2">A46</strain>
    </source>
</reference>
<dbReference type="RefSeq" id="WP_191699990.1">
    <property type="nucleotide sequence ID" value="NZ_JACSPZ010000004.1"/>
</dbReference>
<protein>
    <submittedName>
        <fullName evidence="1">Aminopeptidase</fullName>
    </submittedName>
</protein>
<organism evidence="1 2">
    <name type="scientific">Solibacillus faecavium</name>
    <dbReference type="NCBI Taxonomy" id="2762221"/>
    <lineage>
        <taxon>Bacteria</taxon>
        <taxon>Bacillati</taxon>
        <taxon>Bacillota</taxon>
        <taxon>Bacilli</taxon>
        <taxon>Bacillales</taxon>
        <taxon>Caryophanaceae</taxon>
        <taxon>Solibacillus</taxon>
    </lineage>
</organism>
<accession>A0ABR8XYF9</accession>
<keyword evidence="1" id="KW-0378">Hydrolase</keyword>
<proteinExistence type="predicted"/>
<sequence length="88" mass="10511">MSKDYIRMANEEDLTLITAYFKQALAHYEEVGELMAMQDIRYFLENMEHFQFFVLKESIEQITYLFEFPGSENDKRETGTLMIPLQNN</sequence>
<comment type="caution">
    <text evidence="1">The sequence shown here is derived from an EMBL/GenBank/DDBJ whole genome shotgun (WGS) entry which is preliminary data.</text>
</comment>
<keyword evidence="2" id="KW-1185">Reference proteome</keyword>
<evidence type="ECO:0000313" key="2">
    <source>
        <dbReference type="Proteomes" id="UP000619101"/>
    </source>
</evidence>
<evidence type="ECO:0000313" key="1">
    <source>
        <dbReference type="EMBL" id="MBD8036992.1"/>
    </source>
</evidence>
<dbReference type="EMBL" id="JACSPZ010000004">
    <property type="protein sequence ID" value="MBD8036992.1"/>
    <property type="molecule type" value="Genomic_DNA"/>
</dbReference>
<keyword evidence="1" id="KW-0031">Aminopeptidase</keyword>